<evidence type="ECO:0000259" key="1">
    <source>
        <dbReference type="Pfam" id="PF14267"/>
    </source>
</evidence>
<evidence type="ECO:0000313" key="2">
    <source>
        <dbReference type="EMBL" id="PYE73857.1"/>
    </source>
</evidence>
<proteinExistence type="predicted"/>
<organism evidence="2 3">
    <name type="scientific">Xylophilus ampelinus</name>
    <dbReference type="NCBI Taxonomy" id="54067"/>
    <lineage>
        <taxon>Bacteria</taxon>
        <taxon>Pseudomonadati</taxon>
        <taxon>Pseudomonadota</taxon>
        <taxon>Betaproteobacteria</taxon>
        <taxon>Burkholderiales</taxon>
        <taxon>Xylophilus</taxon>
    </lineage>
</organism>
<dbReference type="OrthoDB" id="2656488at2"/>
<accession>A0A318SD44</accession>
<dbReference type="RefSeq" id="WP_110466839.1">
    <property type="nucleotide sequence ID" value="NZ_JAMOFZ010000028.1"/>
</dbReference>
<gene>
    <name evidence="2" type="ORF">DFQ15_13041</name>
</gene>
<dbReference type="EMBL" id="QJTC01000030">
    <property type="protein sequence ID" value="PYE73857.1"/>
    <property type="molecule type" value="Genomic_DNA"/>
</dbReference>
<protein>
    <submittedName>
        <fullName evidence="2">Uncharacterized protein DUF4357</fullName>
    </submittedName>
</protein>
<dbReference type="InterPro" id="IPR025579">
    <property type="entry name" value="DUF4357"/>
</dbReference>
<dbReference type="AlphaFoldDB" id="A0A318SD44"/>
<name>A0A318SD44_9BURK</name>
<feature type="domain" description="DUF4357" evidence="1">
    <location>
        <begin position="226"/>
        <end position="279"/>
    </location>
</feature>
<sequence>MNDSTPKTIQIFLPHGDPRGIRVAEITTRIVQVIEVPRARLPEFLQMPESRQVAVYFLFGQGEDGAEGKVYIGQTGDLRLRLNTHQREKEFWERALVLVSRTHSLTQTHALLLEWLCLQQVRQAGRYQEQNGNAGSRPHTPAPLEADCIEIYETGRTLLATLGYPLFDPVAKPMAETVPEEIFYCTSSGVQGRGQYTEEGFVVLKGSVGRRDNVPSIVGTAGASLRARLFDSGTLSRAGATAVFKRDHLFRSPSMGALALLGRTANGWIEWKTADGRTLDLVKRQAPLRQVTHEGRDST</sequence>
<dbReference type="CDD" id="cd10447">
    <property type="entry name" value="GIY-YIG_unchar_2"/>
    <property type="match status" value="1"/>
</dbReference>
<dbReference type="Proteomes" id="UP000247540">
    <property type="component" value="Unassembled WGS sequence"/>
</dbReference>
<dbReference type="Pfam" id="PF14267">
    <property type="entry name" value="DUF4357"/>
    <property type="match status" value="1"/>
</dbReference>
<comment type="caution">
    <text evidence="2">The sequence shown here is derived from an EMBL/GenBank/DDBJ whole genome shotgun (WGS) entry which is preliminary data.</text>
</comment>
<reference evidence="2 3" key="1">
    <citation type="submission" date="2018-06" db="EMBL/GenBank/DDBJ databases">
        <title>Genomic Encyclopedia of Type Strains, Phase III (KMG-III): the genomes of soil and plant-associated and newly described type strains.</title>
        <authorList>
            <person name="Whitman W."/>
        </authorList>
    </citation>
    <scope>NUCLEOTIDE SEQUENCE [LARGE SCALE GENOMIC DNA]</scope>
    <source>
        <strain evidence="2 3">CECT 7646</strain>
    </source>
</reference>
<evidence type="ECO:0000313" key="3">
    <source>
        <dbReference type="Proteomes" id="UP000247540"/>
    </source>
</evidence>
<keyword evidence="3" id="KW-1185">Reference proteome</keyword>